<keyword evidence="3 4" id="KW-0732">Signal</keyword>
<dbReference type="Proteomes" id="UP000018130">
    <property type="component" value="Unassembled WGS sequence"/>
</dbReference>
<feature type="chain" id="PRO_5004602384" description="Imelysin-like domain-containing protein" evidence="4">
    <location>
        <begin position="26"/>
        <end position="276"/>
    </location>
</feature>
<dbReference type="EMBL" id="CAQN01000661">
    <property type="protein sequence ID" value="CCQ67824.1"/>
    <property type="molecule type" value="Genomic_DNA"/>
</dbReference>
<evidence type="ECO:0000259" key="5">
    <source>
        <dbReference type="Pfam" id="PF09375"/>
    </source>
</evidence>
<comment type="similarity">
    <text evidence="2">Belongs to the EfeM/EfeO family.</text>
</comment>
<dbReference type="InterPro" id="IPR050894">
    <property type="entry name" value="EfeM/EfeO_iron_uptake"/>
</dbReference>
<dbReference type="CDD" id="cd14656">
    <property type="entry name" value="Imelysin-like_EfeO"/>
    <property type="match status" value="1"/>
</dbReference>
<reference evidence="6 7" key="1">
    <citation type="submission" date="2013-01" db="EMBL/GenBank/DDBJ databases">
        <authorList>
            <person name="Bench S."/>
        </authorList>
    </citation>
    <scope>NUCLEOTIDE SEQUENCE [LARGE SCALE GENOMIC DNA]</scope>
    <source>
        <strain evidence="6 7">WH 0402</strain>
    </source>
</reference>
<dbReference type="GeneID" id="88766720"/>
<evidence type="ECO:0000256" key="2">
    <source>
        <dbReference type="ARBA" id="ARBA00005989"/>
    </source>
</evidence>
<evidence type="ECO:0000256" key="1">
    <source>
        <dbReference type="ARBA" id="ARBA00004196"/>
    </source>
</evidence>
<dbReference type="Pfam" id="PF09375">
    <property type="entry name" value="Peptidase_M75"/>
    <property type="match status" value="1"/>
</dbReference>
<evidence type="ECO:0000256" key="4">
    <source>
        <dbReference type="SAM" id="SignalP"/>
    </source>
</evidence>
<dbReference type="PANTHER" id="PTHR39192">
    <property type="entry name" value="IRON UPTAKE SYSTEM COMPONENT EFEO"/>
    <property type="match status" value="1"/>
</dbReference>
<dbReference type="GO" id="GO:0030313">
    <property type="term" value="C:cell envelope"/>
    <property type="evidence" value="ECO:0007669"/>
    <property type="project" value="UniProtKB-SubCell"/>
</dbReference>
<dbReference type="PANTHER" id="PTHR39192:SF1">
    <property type="entry name" value="IRON UPTAKE SYSTEM COMPONENT EFEO"/>
    <property type="match status" value="1"/>
</dbReference>
<gene>
    <name evidence="6" type="ORF">CWATWH0402_325</name>
</gene>
<dbReference type="InterPro" id="IPR018976">
    <property type="entry name" value="Imelysin-like"/>
</dbReference>
<sequence length="276" mass="30996">MKNNLRFLIIALVTCSLLCAGYLTAQTPDYHPQVIAGVDYFRERVDEQLPLVEDLLSALKTGDLSKAKMAYVNARPPYEEIEVYAGSFEQEDSDIDARPYSFDDGENSDEFKGFHKIEAFIYRDEDLASAIPYGEELIDSVKSLRVKLNDINNFNASLNFNGMLSLATEVPAKKISSEEETWSDQSLLIFKHNWIGIHSQFEPYKMVLDKAISDEVEAAYQACMETIKPFFTPGKVAAAPYSSLDAQQRGAIVEASYNYRDALLKAKEALEMPDPA</sequence>
<accession>T2JS07</accession>
<protein>
    <recommendedName>
        <fullName evidence="5">Imelysin-like domain-containing protein</fullName>
    </recommendedName>
</protein>
<dbReference type="InterPro" id="IPR038352">
    <property type="entry name" value="Imelysin_sf"/>
</dbReference>
<organism evidence="6 7">
    <name type="scientific">Crocosphaera watsonii WH 0402</name>
    <dbReference type="NCBI Taxonomy" id="1284629"/>
    <lineage>
        <taxon>Bacteria</taxon>
        <taxon>Bacillati</taxon>
        <taxon>Cyanobacteriota</taxon>
        <taxon>Cyanophyceae</taxon>
        <taxon>Oscillatoriophycideae</taxon>
        <taxon>Chroococcales</taxon>
        <taxon>Aphanothecaceae</taxon>
        <taxon>Crocosphaera</taxon>
    </lineage>
</organism>
<dbReference type="Gene3D" id="1.20.1420.20">
    <property type="entry name" value="M75 peptidase, HXXE motif"/>
    <property type="match status" value="1"/>
</dbReference>
<proteinExistence type="inferred from homology"/>
<comment type="subcellular location">
    <subcellularLocation>
        <location evidence="1">Cell envelope</location>
    </subcellularLocation>
</comment>
<dbReference type="InterPro" id="IPR034981">
    <property type="entry name" value="Imelysin-like_EfeO/Algp7"/>
</dbReference>
<comment type="caution">
    <text evidence="6">The sequence shown here is derived from an EMBL/GenBank/DDBJ whole genome shotgun (WGS) entry which is preliminary data.</text>
</comment>
<name>T2JS07_CROWT</name>
<evidence type="ECO:0000313" key="7">
    <source>
        <dbReference type="Proteomes" id="UP000018130"/>
    </source>
</evidence>
<evidence type="ECO:0000256" key="3">
    <source>
        <dbReference type="ARBA" id="ARBA00022729"/>
    </source>
</evidence>
<evidence type="ECO:0000313" key="6">
    <source>
        <dbReference type="EMBL" id="CCQ67824.1"/>
    </source>
</evidence>
<feature type="signal peptide" evidence="4">
    <location>
        <begin position="1"/>
        <end position="25"/>
    </location>
</feature>
<dbReference type="RefSeq" id="WP_035827143.1">
    <property type="nucleotide sequence ID" value="NZ_CAQN01000661.1"/>
</dbReference>
<dbReference type="AlphaFoldDB" id="T2JS07"/>
<reference evidence="6 7" key="2">
    <citation type="submission" date="2013-09" db="EMBL/GenBank/DDBJ databases">
        <title>Whole genome comparison of six Crocosphaera watsonii strains with differing phenotypes.</title>
        <authorList>
            <person name="Bench S.R."/>
            <person name="Heller P."/>
            <person name="Frank I."/>
            <person name="Arciniega M."/>
            <person name="Shilova I.N."/>
            <person name="Zehr J.P."/>
        </authorList>
    </citation>
    <scope>NUCLEOTIDE SEQUENCE [LARGE SCALE GENOMIC DNA]</scope>
    <source>
        <strain evidence="6 7">WH 0402</strain>
    </source>
</reference>
<feature type="domain" description="Imelysin-like" evidence="5">
    <location>
        <begin position="52"/>
        <end position="232"/>
    </location>
</feature>